<sequence>MNSRISISLDGKCELANHSYAAFPIQPQVDLSGKVNLDNASFYFG</sequence>
<gene>
    <name evidence="1" type="ORF">FPQ15_05050</name>
</gene>
<proteinExistence type="predicted"/>
<evidence type="ECO:0000313" key="2">
    <source>
        <dbReference type="Proteomes" id="UP000319483"/>
    </source>
</evidence>
<dbReference type="Pfam" id="PF16966">
    <property type="entry name" value="Porin_8"/>
    <property type="match status" value="1"/>
</dbReference>
<protein>
    <submittedName>
        <fullName evidence="1">Uncharacterized protein</fullName>
    </submittedName>
</protein>
<comment type="caution">
    <text evidence="1">The sequence shown here is derived from an EMBL/GenBank/DDBJ whole genome shotgun (WGS) entry which is preliminary data.</text>
</comment>
<evidence type="ECO:0000313" key="1">
    <source>
        <dbReference type="EMBL" id="TSK03751.1"/>
    </source>
</evidence>
<organism evidence="1 2">
    <name type="scientific">Gilliamella apicola</name>
    <dbReference type="NCBI Taxonomy" id="1196095"/>
    <lineage>
        <taxon>Bacteria</taxon>
        <taxon>Pseudomonadati</taxon>
        <taxon>Pseudomonadota</taxon>
        <taxon>Gammaproteobacteria</taxon>
        <taxon>Orbales</taxon>
        <taxon>Orbaceae</taxon>
        <taxon>Gilliamella</taxon>
    </lineage>
</organism>
<reference evidence="1 2" key="1">
    <citation type="submission" date="2019-07" db="EMBL/GenBank/DDBJ databases">
        <title>Gilliamella genomes.</title>
        <authorList>
            <person name="Zheng H."/>
        </authorList>
    </citation>
    <scope>NUCLEOTIDE SEQUENCE [LARGE SCALE GENOMIC DNA]</scope>
    <source>
        <strain evidence="1 2">W8127</strain>
    </source>
</reference>
<name>A0A556SRI0_9GAMM</name>
<dbReference type="EMBL" id="VMHM01000005">
    <property type="protein sequence ID" value="TSK03751.1"/>
    <property type="molecule type" value="Genomic_DNA"/>
</dbReference>
<dbReference type="AlphaFoldDB" id="A0A556SRI0"/>
<accession>A0A556SRI0</accession>
<dbReference type="InterPro" id="IPR016963">
    <property type="entry name" value="Glycoporin_RafY"/>
</dbReference>
<dbReference type="Proteomes" id="UP000319483">
    <property type="component" value="Unassembled WGS sequence"/>
</dbReference>